<protein>
    <submittedName>
        <fullName evidence="1">Uncharacterized protein</fullName>
    </submittedName>
</protein>
<dbReference type="EMBL" id="CM039438">
    <property type="protein sequence ID" value="KAI4299724.1"/>
    <property type="molecule type" value="Genomic_DNA"/>
</dbReference>
<name>A0ACB9KQV4_BAUVA</name>
<comment type="caution">
    <text evidence="1">The sequence shown here is derived from an EMBL/GenBank/DDBJ whole genome shotgun (WGS) entry which is preliminary data.</text>
</comment>
<sequence length="187" mass="19900">MKNHQMGTQLFCFFVFVFLTLFGSVHGDKFADKCANDVPKVLPCLNFAKGEAATPTKECCEAATGIRNSEPECLCYIIQQTHKGSSQSKSLGIKEEKLLQLPSACNMKNATISDCPKLLELPAGSPDAAIFNSSSSATPSSSSSTGTNSSTQSQNDSHGSRPRSHLTDIFAVALSSVLVVVPIGFTF</sequence>
<accession>A0ACB9KQV4</accession>
<proteinExistence type="predicted"/>
<reference evidence="1 2" key="1">
    <citation type="journal article" date="2022" name="DNA Res.">
        <title>Chromosomal-level genome assembly of the orchid tree Bauhinia variegata (Leguminosae; Cercidoideae) supports the allotetraploid origin hypothesis of Bauhinia.</title>
        <authorList>
            <person name="Zhong Y."/>
            <person name="Chen Y."/>
            <person name="Zheng D."/>
            <person name="Pang J."/>
            <person name="Liu Y."/>
            <person name="Luo S."/>
            <person name="Meng S."/>
            <person name="Qian L."/>
            <person name="Wei D."/>
            <person name="Dai S."/>
            <person name="Zhou R."/>
        </authorList>
    </citation>
    <scope>NUCLEOTIDE SEQUENCE [LARGE SCALE GENOMIC DNA]</scope>
    <source>
        <strain evidence="1">BV-YZ2020</strain>
    </source>
</reference>
<evidence type="ECO:0000313" key="2">
    <source>
        <dbReference type="Proteomes" id="UP000828941"/>
    </source>
</evidence>
<evidence type="ECO:0000313" key="1">
    <source>
        <dbReference type="EMBL" id="KAI4299724.1"/>
    </source>
</evidence>
<dbReference type="Proteomes" id="UP000828941">
    <property type="component" value="Chromosome 13"/>
</dbReference>
<keyword evidence="2" id="KW-1185">Reference proteome</keyword>
<gene>
    <name evidence="1" type="ORF">L6164_033155</name>
</gene>
<organism evidence="1 2">
    <name type="scientific">Bauhinia variegata</name>
    <name type="common">Purple orchid tree</name>
    <name type="synonym">Phanera variegata</name>
    <dbReference type="NCBI Taxonomy" id="167791"/>
    <lineage>
        <taxon>Eukaryota</taxon>
        <taxon>Viridiplantae</taxon>
        <taxon>Streptophyta</taxon>
        <taxon>Embryophyta</taxon>
        <taxon>Tracheophyta</taxon>
        <taxon>Spermatophyta</taxon>
        <taxon>Magnoliopsida</taxon>
        <taxon>eudicotyledons</taxon>
        <taxon>Gunneridae</taxon>
        <taxon>Pentapetalae</taxon>
        <taxon>rosids</taxon>
        <taxon>fabids</taxon>
        <taxon>Fabales</taxon>
        <taxon>Fabaceae</taxon>
        <taxon>Cercidoideae</taxon>
        <taxon>Cercideae</taxon>
        <taxon>Bauhiniinae</taxon>
        <taxon>Bauhinia</taxon>
    </lineage>
</organism>